<evidence type="ECO:0000256" key="4">
    <source>
        <dbReference type="ARBA" id="ARBA00022833"/>
    </source>
</evidence>
<evidence type="ECO:0000256" key="3">
    <source>
        <dbReference type="ARBA" id="ARBA00022692"/>
    </source>
</evidence>
<dbReference type="OrthoDB" id="5382797at2759"/>
<evidence type="ECO:0000313" key="14">
    <source>
        <dbReference type="EMBL" id="KAG2173611.1"/>
    </source>
</evidence>
<dbReference type="Pfam" id="PF01545">
    <property type="entry name" value="Cation_efflux"/>
    <property type="match status" value="1"/>
</dbReference>
<feature type="compositionally biased region" description="Basic residues" evidence="11">
    <location>
        <begin position="110"/>
        <end position="122"/>
    </location>
</feature>
<evidence type="ECO:0000313" key="15">
    <source>
        <dbReference type="Proteomes" id="UP000654370"/>
    </source>
</evidence>
<feature type="transmembrane region" description="Helical" evidence="12">
    <location>
        <begin position="294"/>
        <end position="314"/>
    </location>
</feature>
<keyword evidence="4" id="KW-0862">Zinc</keyword>
<keyword evidence="7" id="KW-0406">Ion transport</keyword>
<organism evidence="14 15">
    <name type="scientific">Mortierella isabellina</name>
    <name type="common">Filamentous fungus</name>
    <name type="synonym">Umbelopsis isabellina</name>
    <dbReference type="NCBI Taxonomy" id="91625"/>
    <lineage>
        <taxon>Eukaryota</taxon>
        <taxon>Fungi</taxon>
        <taxon>Fungi incertae sedis</taxon>
        <taxon>Mucoromycota</taxon>
        <taxon>Mucoromycotina</taxon>
        <taxon>Umbelopsidomycetes</taxon>
        <taxon>Umbelopsidales</taxon>
        <taxon>Umbelopsidaceae</taxon>
        <taxon>Umbelopsis</taxon>
    </lineage>
</organism>
<feature type="region of interest" description="Disordered" evidence="11">
    <location>
        <begin position="1"/>
        <end position="23"/>
    </location>
</feature>
<dbReference type="InterPro" id="IPR052005">
    <property type="entry name" value="CDF_SLC30A"/>
</dbReference>
<dbReference type="SUPFAM" id="SSF161111">
    <property type="entry name" value="Cation efflux protein transmembrane domain-like"/>
    <property type="match status" value="1"/>
</dbReference>
<comment type="subunit">
    <text evidence="9">Heterodimer with SLC30A5; form a functional zinc ion transmembrane transporter.</text>
</comment>
<dbReference type="GO" id="GO:0098771">
    <property type="term" value="P:inorganic ion homeostasis"/>
    <property type="evidence" value="ECO:0007669"/>
    <property type="project" value="UniProtKB-ARBA"/>
</dbReference>
<reference evidence="14" key="1">
    <citation type="submission" date="2020-12" db="EMBL/GenBank/DDBJ databases">
        <title>Metabolic potential, ecology and presence of endohyphal bacteria is reflected in genomic diversity of Mucoromycotina.</title>
        <authorList>
            <person name="Muszewska A."/>
            <person name="Okrasinska A."/>
            <person name="Steczkiewicz K."/>
            <person name="Drgas O."/>
            <person name="Orlowska M."/>
            <person name="Perlinska-Lenart U."/>
            <person name="Aleksandrzak-Piekarczyk T."/>
            <person name="Szatraj K."/>
            <person name="Zielenkiewicz U."/>
            <person name="Pilsyk S."/>
            <person name="Malc E."/>
            <person name="Mieczkowski P."/>
            <person name="Kruszewska J.S."/>
            <person name="Biernat P."/>
            <person name="Pawlowska J."/>
        </authorList>
    </citation>
    <scope>NUCLEOTIDE SEQUENCE</scope>
    <source>
        <strain evidence="14">WA0000067209</strain>
    </source>
</reference>
<evidence type="ECO:0000256" key="11">
    <source>
        <dbReference type="SAM" id="MobiDB-lite"/>
    </source>
</evidence>
<feature type="compositionally biased region" description="Basic and acidic residues" evidence="11">
    <location>
        <begin position="52"/>
        <end position="88"/>
    </location>
</feature>
<evidence type="ECO:0000256" key="12">
    <source>
        <dbReference type="SAM" id="Phobius"/>
    </source>
</evidence>
<evidence type="ECO:0000256" key="8">
    <source>
        <dbReference type="ARBA" id="ARBA00023136"/>
    </source>
</evidence>
<feature type="transmembrane region" description="Helical" evidence="12">
    <location>
        <begin position="241"/>
        <end position="261"/>
    </location>
</feature>
<evidence type="ECO:0000256" key="7">
    <source>
        <dbReference type="ARBA" id="ARBA00023065"/>
    </source>
</evidence>
<evidence type="ECO:0000259" key="13">
    <source>
        <dbReference type="Pfam" id="PF01545"/>
    </source>
</evidence>
<accession>A0A8H7PI05</accession>
<feature type="transmembrane region" description="Helical" evidence="12">
    <location>
        <begin position="199"/>
        <end position="220"/>
    </location>
</feature>
<dbReference type="Gene3D" id="1.20.1510.10">
    <property type="entry name" value="Cation efflux protein transmembrane domain"/>
    <property type="match status" value="1"/>
</dbReference>
<comment type="subcellular location">
    <subcellularLocation>
        <location evidence="1">Golgi apparatus</location>
        <location evidence="1">trans-Golgi network membrane</location>
        <topology evidence="1">Multi-pass membrane protein</topology>
    </subcellularLocation>
</comment>
<feature type="transmembrane region" description="Helical" evidence="12">
    <location>
        <begin position="353"/>
        <end position="375"/>
    </location>
</feature>
<name>A0A8H7PI05_MORIS</name>
<dbReference type="PANTHER" id="PTHR46531">
    <property type="entry name" value="ZINC TRANSPORTER 6"/>
    <property type="match status" value="1"/>
</dbReference>
<dbReference type="GO" id="GO:0008324">
    <property type="term" value="F:monoatomic cation transmembrane transporter activity"/>
    <property type="evidence" value="ECO:0007669"/>
    <property type="project" value="InterPro"/>
</dbReference>
<keyword evidence="6" id="KW-0333">Golgi apparatus</keyword>
<keyword evidence="5 12" id="KW-1133">Transmembrane helix</keyword>
<proteinExistence type="predicted"/>
<dbReference type="PANTHER" id="PTHR46531:SF1">
    <property type="entry name" value="ZINC TRANSPORTER 6"/>
    <property type="match status" value="1"/>
</dbReference>
<keyword evidence="8 12" id="KW-0472">Membrane</keyword>
<evidence type="ECO:0000256" key="10">
    <source>
        <dbReference type="ARBA" id="ARBA00045455"/>
    </source>
</evidence>
<dbReference type="InterPro" id="IPR027469">
    <property type="entry name" value="Cation_efflux_TMD_sf"/>
</dbReference>
<evidence type="ECO:0000256" key="5">
    <source>
        <dbReference type="ARBA" id="ARBA00022989"/>
    </source>
</evidence>
<keyword evidence="3 12" id="KW-0812">Transmembrane</keyword>
<keyword evidence="2" id="KW-0813">Transport</keyword>
<evidence type="ECO:0000256" key="6">
    <source>
        <dbReference type="ARBA" id="ARBA00023034"/>
    </source>
</evidence>
<sequence>MNTATREIKKHNTHHPKPESVNMLGSSGQAIALQTSAPLRMQDRSIGAHSTHAHEEPHQSHDHFGQHHNGDQHDHDHDHSHDHGHGTNHEYSNGHSHSHHHHEHQAHGHNQGHNHAHNHAHNHYQESHHHSHASSHDHSHHHDHSHQHNHARVMQSPLPSMSSIFSNLSAEQKTIFTVACIQATVGFFIYWTGGSLGNLSMIAFSYLVVFDAIGLLNTFLSTVLELEPSFRSRNLNRPFGAVRLQVLFALATAIYLLFFSMQVGKESLEHLLLPSSHDTTENAHTSHSDKAPGLFAFLLTSAAIALSFLSGVNLQNHETFCKVWRRMPITMQGISYSVINRGRQGIINTLRGNIFASTVVGCGCLVVVSSFIFASPALDKLIATFEAAIMFYLAAPTAMALSKLILQTTPKGLGNGIEGKLRELQQIKGVLSIGRTHFWQNTFGQHVASLEIHVAPDIDEQEVLQSAHQALRGLIKVRSVEQDESTLDAGELTISIIKA</sequence>
<feature type="compositionally biased region" description="Basic residues" evidence="11">
    <location>
        <begin position="129"/>
        <end position="151"/>
    </location>
</feature>
<dbReference type="Proteomes" id="UP000654370">
    <property type="component" value="Unassembled WGS sequence"/>
</dbReference>
<dbReference type="AlphaFoldDB" id="A0A8H7PI05"/>
<feature type="transmembrane region" description="Helical" evidence="12">
    <location>
        <begin position="174"/>
        <end position="193"/>
    </location>
</feature>
<dbReference type="GO" id="GO:0016020">
    <property type="term" value="C:membrane"/>
    <property type="evidence" value="ECO:0007669"/>
    <property type="project" value="InterPro"/>
</dbReference>
<feature type="domain" description="Cation efflux protein transmembrane" evidence="13">
    <location>
        <begin position="176"/>
        <end position="400"/>
    </location>
</feature>
<dbReference type="GO" id="GO:0006829">
    <property type="term" value="P:zinc ion transport"/>
    <property type="evidence" value="ECO:0007669"/>
    <property type="project" value="TreeGrafter"/>
</dbReference>
<protein>
    <recommendedName>
        <fullName evidence="13">Cation efflux protein transmembrane domain-containing protein</fullName>
    </recommendedName>
</protein>
<evidence type="ECO:0000256" key="2">
    <source>
        <dbReference type="ARBA" id="ARBA00022448"/>
    </source>
</evidence>
<comment type="caution">
    <text evidence="14">The sequence shown here is derived from an EMBL/GenBank/DDBJ whole genome shotgun (WGS) entry which is preliminary data.</text>
</comment>
<keyword evidence="15" id="KW-1185">Reference proteome</keyword>
<comment type="function">
    <text evidence="10">Has probably no intrinsic transporter activity but together with SLC30A5 forms a functional zinc ion:proton antiporter heterodimer, mediating zinc entry into the lumen of organelles along the secretory pathway. As part of that zinc ion:proton antiporter, contributes to zinc ion homeostasis within the early secretory pathway and regulates the activation and folding of enzymes like alkaline phosphatases and enzymes involved in phosphatidylinositol glycan anchor biosynthesis.</text>
</comment>
<feature type="transmembrane region" description="Helical" evidence="12">
    <location>
        <begin position="381"/>
        <end position="401"/>
    </location>
</feature>
<evidence type="ECO:0000256" key="1">
    <source>
        <dbReference type="ARBA" id="ARBA00004166"/>
    </source>
</evidence>
<gene>
    <name evidence="14" type="ORF">INT43_005029</name>
</gene>
<evidence type="ECO:0000256" key="9">
    <source>
        <dbReference type="ARBA" id="ARBA00038600"/>
    </source>
</evidence>
<feature type="region of interest" description="Disordered" evidence="11">
    <location>
        <begin position="46"/>
        <end position="152"/>
    </location>
</feature>
<dbReference type="InterPro" id="IPR058533">
    <property type="entry name" value="Cation_efflux_TM"/>
</dbReference>
<dbReference type="GO" id="GO:0030003">
    <property type="term" value="P:intracellular monoatomic cation homeostasis"/>
    <property type="evidence" value="ECO:0007669"/>
    <property type="project" value="UniProtKB-ARBA"/>
</dbReference>
<dbReference type="GO" id="GO:0005794">
    <property type="term" value="C:Golgi apparatus"/>
    <property type="evidence" value="ECO:0007669"/>
    <property type="project" value="UniProtKB-SubCell"/>
</dbReference>
<dbReference type="EMBL" id="JAEPQZ010000014">
    <property type="protein sequence ID" value="KAG2173611.1"/>
    <property type="molecule type" value="Genomic_DNA"/>
</dbReference>